<keyword evidence="1" id="KW-0732">Signal</keyword>
<dbReference type="Proteomes" id="UP000574369">
    <property type="component" value="Unassembled WGS sequence"/>
</dbReference>
<keyword evidence="3" id="KW-1185">Reference proteome</keyword>
<evidence type="ECO:0000256" key="1">
    <source>
        <dbReference type="SAM" id="SignalP"/>
    </source>
</evidence>
<evidence type="ECO:0000313" key="2">
    <source>
        <dbReference type="EMBL" id="MBB3192637.1"/>
    </source>
</evidence>
<feature type="chain" id="PRO_5046656957" evidence="1">
    <location>
        <begin position="24"/>
        <end position="127"/>
    </location>
</feature>
<sequence>MMNMFREATLAVSLVIASSVASAVPTPAGYVGTFTKSNTEHKGSQVTIANLNTPTPFVSWPSGNGNPTTKAFEDEENVVLIMVASLTGGTETFYINKKTKRFTVIEVTLISREAGAVEPRVSHGTLK</sequence>
<name>A0ABR6GKP8_9BURK</name>
<gene>
    <name evidence="2" type="ORF">FHS28_000002</name>
</gene>
<feature type="signal peptide" evidence="1">
    <location>
        <begin position="1"/>
        <end position="23"/>
    </location>
</feature>
<reference evidence="2 3" key="1">
    <citation type="submission" date="2020-08" db="EMBL/GenBank/DDBJ databases">
        <title>Genomic Encyclopedia of Type Strains, Phase III (KMG-III): the genomes of soil and plant-associated and newly described type strains.</title>
        <authorList>
            <person name="Whitman W."/>
        </authorList>
    </citation>
    <scope>NUCLEOTIDE SEQUENCE [LARGE SCALE GENOMIC DNA]</scope>
    <source>
        <strain evidence="2 3">CECT 7247</strain>
    </source>
</reference>
<dbReference type="RefSeq" id="WP_088449655.1">
    <property type="nucleotide sequence ID" value="NZ_JACHXO010000001.1"/>
</dbReference>
<comment type="caution">
    <text evidence="2">The sequence shown here is derived from an EMBL/GenBank/DDBJ whole genome shotgun (WGS) entry which is preliminary data.</text>
</comment>
<dbReference type="EMBL" id="JACHXO010000001">
    <property type="protein sequence ID" value="MBB3192637.1"/>
    <property type="molecule type" value="Genomic_DNA"/>
</dbReference>
<protein>
    <submittedName>
        <fullName evidence="2">Uncharacterized protein</fullName>
    </submittedName>
</protein>
<proteinExistence type="predicted"/>
<evidence type="ECO:0000313" key="3">
    <source>
        <dbReference type="Proteomes" id="UP000574369"/>
    </source>
</evidence>
<accession>A0ABR6GKP8</accession>
<organism evidence="2 3">
    <name type="scientific">Roseateles terrae</name>
    <dbReference type="NCBI Taxonomy" id="431060"/>
    <lineage>
        <taxon>Bacteria</taxon>
        <taxon>Pseudomonadati</taxon>
        <taxon>Pseudomonadota</taxon>
        <taxon>Betaproteobacteria</taxon>
        <taxon>Burkholderiales</taxon>
        <taxon>Sphaerotilaceae</taxon>
        <taxon>Roseateles</taxon>
    </lineage>
</organism>